<keyword evidence="3" id="KW-0677">Repeat</keyword>
<organism evidence="5 6">
    <name type="scientific">Dimorphilus gyrociliatus</name>
    <dbReference type="NCBI Taxonomy" id="2664684"/>
    <lineage>
        <taxon>Eukaryota</taxon>
        <taxon>Metazoa</taxon>
        <taxon>Spiralia</taxon>
        <taxon>Lophotrochozoa</taxon>
        <taxon>Annelida</taxon>
        <taxon>Polychaeta</taxon>
        <taxon>Polychaeta incertae sedis</taxon>
        <taxon>Dinophilidae</taxon>
        <taxon>Dimorphilus</taxon>
    </lineage>
</organism>
<dbReference type="EMBL" id="CAJFCJ010000012">
    <property type="protein sequence ID" value="CAD5120548.1"/>
    <property type="molecule type" value="Genomic_DNA"/>
</dbReference>
<dbReference type="InterPro" id="IPR003591">
    <property type="entry name" value="Leu-rich_rpt_typical-subtyp"/>
</dbReference>
<keyword evidence="2 4" id="KW-0732">Signal</keyword>
<evidence type="ECO:0000256" key="4">
    <source>
        <dbReference type="SAM" id="SignalP"/>
    </source>
</evidence>
<evidence type="ECO:0000256" key="1">
    <source>
        <dbReference type="ARBA" id="ARBA00022614"/>
    </source>
</evidence>
<reference evidence="5 6" key="1">
    <citation type="submission" date="2020-08" db="EMBL/GenBank/DDBJ databases">
        <authorList>
            <person name="Hejnol A."/>
        </authorList>
    </citation>
    <scope>NUCLEOTIDE SEQUENCE [LARGE SCALE GENOMIC DNA]</scope>
</reference>
<accession>A0A7I8VYB8</accession>
<keyword evidence="1" id="KW-0433">Leucine-rich repeat</keyword>
<keyword evidence="6" id="KW-1185">Reference proteome</keyword>
<dbReference type="AlphaFoldDB" id="A0A7I8VYB8"/>
<proteinExistence type="predicted"/>
<dbReference type="Proteomes" id="UP000549394">
    <property type="component" value="Unassembled WGS sequence"/>
</dbReference>
<dbReference type="PANTHER" id="PTHR24373:SF370">
    <property type="entry name" value="FISH-LIPS, ISOFORM E"/>
    <property type="match status" value="1"/>
</dbReference>
<sequence length="174" mass="19947">MRFLFLLLSILLAKVDYSLSTCPKPCVCIRRRAFCDQTQIKAMPSNLPKYLTYINLAKNYLRRLNWRRMRRLSNLKHIVADSNKIFTLDNRIFKACPNLTSLSIADNRLAKIMDNDTFSGLGRLRALNMADNRLTDLKAVLRDLENLLYFSAAGNRLTSLSSEEFVGNPNLKGN</sequence>
<dbReference type="InterPro" id="IPR001611">
    <property type="entry name" value="Leu-rich_rpt"/>
</dbReference>
<dbReference type="InterPro" id="IPR050328">
    <property type="entry name" value="Dev_Immune_Receptor"/>
</dbReference>
<evidence type="ECO:0000256" key="2">
    <source>
        <dbReference type="ARBA" id="ARBA00022729"/>
    </source>
</evidence>
<protein>
    <submittedName>
        <fullName evidence="5">Uncharacterized protein</fullName>
    </submittedName>
</protein>
<evidence type="ECO:0000313" key="6">
    <source>
        <dbReference type="Proteomes" id="UP000549394"/>
    </source>
</evidence>
<comment type="caution">
    <text evidence="5">The sequence shown here is derived from an EMBL/GenBank/DDBJ whole genome shotgun (WGS) entry which is preliminary data.</text>
</comment>
<dbReference type="SUPFAM" id="SSF52058">
    <property type="entry name" value="L domain-like"/>
    <property type="match status" value="1"/>
</dbReference>
<gene>
    <name evidence="5" type="ORF">DGYR_LOCUS8633</name>
</gene>
<evidence type="ECO:0000313" key="5">
    <source>
        <dbReference type="EMBL" id="CAD5120548.1"/>
    </source>
</evidence>
<dbReference type="OrthoDB" id="6288481at2759"/>
<name>A0A7I8VYB8_9ANNE</name>
<dbReference type="Pfam" id="PF13855">
    <property type="entry name" value="LRR_8"/>
    <property type="match status" value="1"/>
</dbReference>
<feature type="signal peptide" evidence="4">
    <location>
        <begin position="1"/>
        <end position="20"/>
    </location>
</feature>
<dbReference type="PANTHER" id="PTHR24373">
    <property type="entry name" value="SLIT RELATED LEUCINE-RICH REPEAT NEURONAL PROTEIN"/>
    <property type="match status" value="1"/>
</dbReference>
<evidence type="ECO:0000256" key="3">
    <source>
        <dbReference type="ARBA" id="ARBA00022737"/>
    </source>
</evidence>
<dbReference type="InterPro" id="IPR032675">
    <property type="entry name" value="LRR_dom_sf"/>
</dbReference>
<dbReference type="Gene3D" id="3.80.10.10">
    <property type="entry name" value="Ribonuclease Inhibitor"/>
    <property type="match status" value="1"/>
</dbReference>
<dbReference type="GO" id="GO:0031012">
    <property type="term" value="C:extracellular matrix"/>
    <property type="evidence" value="ECO:0007669"/>
    <property type="project" value="TreeGrafter"/>
</dbReference>
<dbReference type="GO" id="GO:0005615">
    <property type="term" value="C:extracellular space"/>
    <property type="evidence" value="ECO:0007669"/>
    <property type="project" value="TreeGrafter"/>
</dbReference>
<dbReference type="SMART" id="SM00369">
    <property type="entry name" value="LRR_TYP"/>
    <property type="match status" value="4"/>
</dbReference>
<feature type="chain" id="PRO_5029635883" evidence="4">
    <location>
        <begin position="21"/>
        <end position="174"/>
    </location>
</feature>